<comment type="caution">
    <text evidence="2">The sequence shown here is derived from an EMBL/GenBank/DDBJ whole genome shotgun (WGS) entry which is preliminary data.</text>
</comment>
<evidence type="ECO:0000313" key="2">
    <source>
        <dbReference type="EMBL" id="GBC00745.1"/>
    </source>
</evidence>
<name>A0A2Z6RR92_9GLOM</name>
<dbReference type="EMBL" id="BEXD01003290">
    <property type="protein sequence ID" value="GBC00745.1"/>
    <property type="molecule type" value="Genomic_DNA"/>
</dbReference>
<evidence type="ECO:0000259" key="1">
    <source>
        <dbReference type="PROSITE" id="PS50181"/>
    </source>
</evidence>
<feature type="domain" description="F-box" evidence="1">
    <location>
        <begin position="38"/>
        <end position="88"/>
    </location>
</feature>
<dbReference type="AlphaFoldDB" id="A0A2Z6RR92"/>
<dbReference type="InterPro" id="IPR036047">
    <property type="entry name" value="F-box-like_dom_sf"/>
</dbReference>
<evidence type="ECO:0000313" key="3">
    <source>
        <dbReference type="Proteomes" id="UP000247702"/>
    </source>
</evidence>
<keyword evidence="3" id="KW-1185">Reference proteome</keyword>
<protein>
    <recommendedName>
        <fullName evidence="1">F-box domain-containing protein</fullName>
    </recommendedName>
</protein>
<dbReference type="InterPro" id="IPR001810">
    <property type="entry name" value="F-box_dom"/>
</dbReference>
<dbReference type="Proteomes" id="UP000247702">
    <property type="component" value="Unassembled WGS sequence"/>
</dbReference>
<proteinExistence type="predicted"/>
<dbReference type="SUPFAM" id="SSF81383">
    <property type="entry name" value="F-box domain"/>
    <property type="match status" value="1"/>
</dbReference>
<gene>
    <name evidence="2" type="ORF">RclHR1_03960019</name>
</gene>
<sequence length="603" mass="70447">MQTASSMFKNPFRLNWPLKSRNEWHRKERGRKLSLRPSLNIQDIPIRVLKQIIYYVISDTHISSLRQVCRSWNTIINNIICDEITKCSPELTLFMRCQTHANEMINIELPLQQNGLTNRCKAEFSPRIDHNSEKHLFVDSYKLIEFCLIYNIDKKDFLRKEDISTFSMKSFKFDNPIVNSNSVIDLDLAFQYIPYEPLTFRVKAISFSPIYLLNLFDIKKENDYKCNSEYWKNNNNLGETLDERFLYILCSDYERYEDIVINDKLNREVDSKFYKERLKSLLTTKESQLEKLIQIHANEIIDHRKTFYESIDLKYANRKYSTINTLSSMILHPEVEKILLNGTLMNPSQHGITEQRQGKIGTMEDVSDAIKRKLVINDDEPIIGRDELYRQYYAELAQLKERQEKELRDFLAFYKKEQEYFEECMIKVKKQEEAILHTVSSNNIILEATKFRAEYNKESNVYVEKKVPSDNLKKSKITFVTLNSDQSSSSIHEPTLSECSDSTIGYSTSDNFTPVPSSYESNTNQQESAIPNTVPCNINKQQTSTYSSSNPVENNLLNNLNPGAIQILNILGSKFQQQDNVNMDEVLKCAEKLFKNDGQEHSK</sequence>
<accession>A0A2Z6RR92</accession>
<dbReference type="PROSITE" id="PS50181">
    <property type="entry name" value="FBOX"/>
    <property type="match status" value="1"/>
</dbReference>
<reference evidence="2 3" key="1">
    <citation type="submission" date="2017-11" db="EMBL/GenBank/DDBJ databases">
        <title>The genome of Rhizophagus clarus HR1 reveals common genetic basis of auxotrophy among arbuscular mycorrhizal fungi.</title>
        <authorList>
            <person name="Kobayashi Y."/>
        </authorList>
    </citation>
    <scope>NUCLEOTIDE SEQUENCE [LARGE SCALE GENOMIC DNA]</scope>
    <source>
        <strain evidence="2 3">HR1</strain>
    </source>
</reference>
<organism evidence="2 3">
    <name type="scientific">Rhizophagus clarus</name>
    <dbReference type="NCBI Taxonomy" id="94130"/>
    <lineage>
        <taxon>Eukaryota</taxon>
        <taxon>Fungi</taxon>
        <taxon>Fungi incertae sedis</taxon>
        <taxon>Mucoromycota</taxon>
        <taxon>Glomeromycotina</taxon>
        <taxon>Glomeromycetes</taxon>
        <taxon>Glomerales</taxon>
        <taxon>Glomeraceae</taxon>
        <taxon>Rhizophagus</taxon>
    </lineage>
</organism>